<evidence type="ECO:0000256" key="1">
    <source>
        <dbReference type="PROSITE-ProRule" id="PRU01360"/>
    </source>
</evidence>
<sequence length="1005" mass="112023">MKNKIIALAIFACASLNSWAQNENNVTGRVIDPLGNPVSGALVSIVNNPFVKVATDKDGKFEIMASKENVLKIQTADDAVKMYPVVDSGKSVTVVMDFSTGKVNYGFGLEQALAESTGSVSTANAESINKRSALTIGNSLYGNVLGLTNMQKTGATWDQKSSMYIRGLKTLNGNNGILVVVDGLERDNNWNVLNYITPEEVESVNVLKDAAALALYGYKGVNGVLNIVTKRGKYKSREISFSYDHAIDWQVRKPEMADAYTYASALNEALTNDGKTVRYSQNELNAFKSGQYPYLYPNVDWWKETFRNTGASDIATLSFRGGSTRMRYYTMMNLQANQGFIANSNKNVGYSTQEKFSKGNFRTNLDMDLSPNTKMQANIMGVLNEFSRPGLGSDNLISKLYTVPSAAFPIRTQDGLWGGNATWNGYYNPVALTQARGYTKGHTRALYADMALKQDLSDFVKGLGGNIRIGYDNIASYWENHSKEYKYGSQSVSSWQNGAPAAYNTYTGGSDSEMSGDSKLDWQYRSFNFQANVDYQRQFGSHNLYTMLMYSYKYDNAKGVNQTFYHQNLAWYTHYGYKNRYFADFTLMNSASNVLETNSKWHLSPTVGLAWVMSNEDFMKNVNWVDFLKLRASWGILSTDNIPYNGYWNETVTGGSGYPIRDNFSNDGSWQEGALPSLNGTTEKAHKYNLGLDAGLFKGLTLTIDGFYERRSDIWVNTSGKNSSVLGASNSYKNAGIVDSWGTEIGADYNKNIGDFTLTLGGKFTLSKNKIKEQLEAPQAYDYLRSTGKSVGQIFGLQAIGYFVDQADINNSPTQQFGQVKPGDIKYKDQNNDGVINNNDFVAMGYNSTVPEIYYSFNVGLEWKGLGFNAQFQGVGNYTAILETTSLYRPLVGNSTISNYYYANRWSAENPNARFPRLTTESVDNNLKTSSVWMADRSFLKLRNCEIYYKLPASFLERIKIKNAKFYVRGIDLLCFDKIDVSDPEAMGVSYPATRSVNFGLSLGF</sequence>
<dbReference type="InterPro" id="IPR008969">
    <property type="entry name" value="CarboxyPept-like_regulatory"/>
</dbReference>
<dbReference type="NCBIfam" id="TIGR04056">
    <property type="entry name" value="OMP_RagA_SusC"/>
    <property type="match status" value="1"/>
</dbReference>
<dbReference type="EMBL" id="FQTV01000007">
    <property type="protein sequence ID" value="SHF34531.1"/>
    <property type="molecule type" value="Genomic_DNA"/>
</dbReference>
<feature type="signal peptide" evidence="2">
    <location>
        <begin position="1"/>
        <end position="20"/>
    </location>
</feature>
<keyword evidence="5" id="KW-1185">Reference proteome</keyword>
<dbReference type="SUPFAM" id="SSF49464">
    <property type="entry name" value="Carboxypeptidase regulatory domain-like"/>
    <property type="match status" value="1"/>
</dbReference>
<reference evidence="4 5" key="1">
    <citation type="submission" date="2016-11" db="EMBL/GenBank/DDBJ databases">
        <authorList>
            <person name="Jaros S."/>
            <person name="Januszkiewicz K."/>
            <person name="Wedrychowicz H."/>
        </authorList>
    </citation>
    <scope>NUCLEOTIDE SEQUENCE [LARGE SCALE GENOMIC DNA]</scope>
    <source>
        <strain evidence="4 5">DSM 26991</strain>
    </source>
</reference>
<dbReference type="InterPro" id="IPR039426">
    <property type="entry name" value="TonB-dep_rcpt-like"/>
</dbReference>
<proteinExistence type="inferred from homology"/>
<dbReference type="InterPro" id="IPR037066">
    <property type="entry name" value="Plug_dom_sf"/>
</dbReference>
<dbReference type="PROSITE" id="PS00018">
    <property type="entry name" value="EF_HAND_1"/>
    <property type="match status" value="1"/>
</dbReference>
<dbReference type="Gene3D" id="2.170.130.10">
    <property type="entry name" value="TonB-dependent receptor, plug domain"/>
    <property type="match status" value="1"/>
</dbReference>
<keyword evidence="2" id="KW-0732">Signal</keyword>
<evidence type="ECO:0000313" key="4">
    <source>
        <dbReference type="EMBL" id="SHF34531.1"/>
    </source>
</evidence>
<accession>A0A1M5AW73</accession>
<dbReference type="Proteomes" id="UP000184509">
    <property type="component" value="Unassembled WGS sequence"/>
</dbReference>
<evidence type="ECO:0000313" key="5">
    <source>
        <dbReference type="Proteomes" id="UP000184509"/>
    </source>
</evidence>
<feature type="chain" id="PRO_5012567398" evidence="2">
    <location>
        <begin position="21"/>
        <end position="1005"/>
    </location>
</feature>
<dbReference type="AlphaFoldDB" id="A0A1M5AW73"/>
<dbReference type="STRING" id="1297750.SAMN05444405_107117"/>
<evidence type="ECO:0000259" key="3">
    <source>
        <dbReference type="Pfam" id="PF07715"/>
    </source>
</evidence>
<name>A0A1M5AW73_9BACE</name>
<protein>
    <submittedName>
        <fullName evidence="4">TonB-linked outer membrane protein, SusC/RagA family</fullName>
    </submittedName>
</protein>
<evidence type="ECO:0000256" key="2">
    <source>
        <dbReference type="SAM" id="SignalP"/>
    </source>
</evidence>
<dbReference type="OrthoDB" id="1032271at2"/>
<keyword evidence="1" id="KW-1134">Transmembrane beta strand</keyword>
<dbReference type="PROSITE" id="PS52016">
    <property type="entry name" value="TONB_DEPENDENT_REC_3"/>
    <property type="match status" value="1"/>
</dbReference>
<dbReference type="InterPro" id="IPR023996">
    <property type="entry name" value="TonB-dep_OMP_SusC/RagA"/>
</dbReference>
<keyword evidence="1" id="KW-0812">Transmembrane</keyword>
<keyword evidence="1" id="KW-0472">Membrane</keyword>
<keyword evidence="1" id="KW-0998">Cell outer membrane</keyword>
<dbReference type="InterPro" id="IPR012910">
    <property type="entry name" value="Plug_dom"/>
</dbReference>
<dbReference type="RefSeq" id="WP_073401155.1">
    <property type="nucleotide sequence ID" value="NZ_FQTV01000007.1"/>
</dbReference>
<dbReference type="Pfam" id="PF07715">
    <property type="entry name" value="Plug"/>
    <property type="match status" value="1"/>
</dbReference>
<organism evidence="4 5">
    <name type="scientific">Bacteroides luti</name>
    <dbReference type="NCBI Taxonomy" id="1297750"/>
    <lineage>
        <taxon>Bacteria</taxon>
        <taxon>Pseudomonadati</taxon>
        <taxon>Bacteroidota</taxon>
        <taxon>Bacteroidia</taxon>
        <taxon>Bacteroidales</taxon>
        <taxon>Bacteroidaceae</taxon>
        <taxon>Bacteroides</taxon>
    </lineage>
</organism>
<comment type="similarity">
    <text evidence="1">Belongs to the TonB-dependent receptor family.</text>
</comment>
<gene>
    <name evidence="4" type="ORF">SAMN05444405_107117</name>
</gene>
<dbReference type="InterPro" id="IPR018247">
    <property type="entry name" value="EF_Hand_1_Ca_BS"/>
</dbReference>
<dbReference type="SUPFAM" id="SSF56935">
    <property type="entry name" value="Porins"/>
    <property type="match status" value="1"/>
</dbReference>
<dbReference type="GO" id="GO:0009279">
    <property type="term" value="C:cell outer membrane"/>
    <property type="evidence" value="ECO:0007669"/>
    <property type="project" value="UniProtKB-SubCell"/>
</dbReference>
<feature type="domain" description="TonB-dependent receptor plug" evidence="3">
    <location>
        <begin position="114"/>
        <end position="224"/>
    </location>
</feature>
<comment type="subcellular location">
    <subcellularLocation>
        <location evidence="1">Cell outer membrane</location>
        <topology evidence="1">Multi-pass membrane protein</topology>
    </subcellularLocation>
</comment>
<keyword evidence="1" id="KW-0813">Transport</keyword>